<dbReference type="EMBL" id="JAKMAI010000006">
    <property type="protein sequence ID" value="MCM0158278.1"/>
    <property type="molecule type" value="Genomic_DNA"/>
</dbReference>
<dbReference type="SUPFAM" id="SSF57783">
    <property type="entry name" value="Zinc beta-ribbon"/>
    <property type="match status" value="1"/>
</dbReference>
<dbReference type="SMART" id="SM00400">
    <property type="entry name" value="ZnF_CHCC"/>
    <property type="match status" value="1"/>
</dbReference>
<feature type="domain" description="Zinc finger CHC2-type" evidence="4">
    <location>
        <begin position="39"/>
        <end position="93"/>
    </location>
</feature>
<comment type="caution">
    <text evidence="5">The sequence shown here is derived from an EMBL/GenBank/DDBJ whole genome shotgun (WGS) entry which is preliminary data.</text>
</comment>
<evidence type="ECO:0000256" key="2">
    <source>
        <dbReference type="ARBA" id="ARBA00022771"/>
    </source>
</evidence>
<dbReference type="Proteomes" id="UP001203831">
    <property type="component" value="Unassembled WGS sequence"/>
</dbReference>
<proteinExistence type="predicted"/>
<dbReference type="PANTHER" id="PTHR30313">
    <property type="entry name" value="DNA PRIMASE"/>
    <property type="match status" value="1"/>
</dbReference>
<evidence type="ECO:0000313" key="6">
    <source>
        <dbReference type="Proteomes" id="UP001203831"/>
    </source>
</evidence>
<dbReference type="InterPro" id="IPR050219">
    <property type="entry name" value="DnaG_primase"/>
</dbReference>
<dbReference type="RefSeq" id="WP_250672645.1">
    <property type="nucleotide sequence ID" value="NZ_JAKMAI010000006.1"/>
</dbReference>
<dbReference type="Gene3D" id="3.90.580.10">
    <property type="entry name" value="Zinc finger, CHC2-type domain"/>
    <property type="match status" value="1"/>
</dbReference>
<dbReference type="PANTHER" id="PTHR30313:SF2">
    <property type="entry name" value="DNA PRIMASE"/>
    <property type="match status" value="1"/>
</dbReference>
<evidence type="ECO:0000259" key="4">
    <source>
        <dbReference type="SMART" id="SM00400"/>
    </source>
</evidence>
<evidence type="ECO:0000256" key="1">
    <source>
        <dbReference type="ARBA" id="ARBA00022723"/>
    </source>
</evidence>
<sequence>MIYKNSLYNINDINYILEKINILDYIKKKLYIKKIGNNFFALCPFHNEKHPSFIISEKLNKYYCFGCKTYGNIINFIIYYEKTNFYNAIKIIEQFYNVNINKKIYINDNNIILYKYNYIISKIYNNNLINNINNIIINNFLNLKK</sequence>
<evidence type="ECO:0000256" key="3">
    <source>
        <dbReference type="ARBA" id="ARBA00022833"/>
    </source>
</evidence>
<keyword evidence="1" id="KW-0479">Metal-binding</keyword>
<accession>A0ABT0TX40</accession>
<organism evidence="5 6">
    <name type="scientific">endosymbiont of Metamasius hemipterus</name>
    <dbReference type="NCBI Taxonomy" id="204627"/>
    <lineage>
        <taxon>Bacteria</taxon>
        <taxon>Pseudomonadati</taxon>
        <taxon>Pseudomonadota</taxon>
        <taxon>Gammaproteobacteria</taxon>
        <taxon>Candidatus Nardonella</taxon>
    </lineage>
</organism>
<keyword evidence="3" id="KW-0862">Zinc</keyword>
<gene>
    <name evidence="5" type="ORF">L7J86_00515</name>
</gene>
<keyword evidence="2" id="KW-0863">Zinc-finger</keyword>
<name>A0ABT0TX40_9GAMM</name>
<evidence type="ECO:0000313" key="5">
    <source>
        <dbReference type="EMBL" id="MCM0158278.1"/>
    </source>
</evidence>
<dbReference type="InterPro" id="IPR036977">
    <property type="entry name" value="DNA_primase_Znf_CHC2"/>
</dbReference>
<protein>
    <submittedName>
        <fullName evidence="5">CHC2 zinc finger domain-containing protein</fullName>
    </submittedName>
</protein>
<dbReference type="Pfam" id="PF01807">
    <property type="entry name" value="Zn_ribbon_DnaG"/>
    <property type="match status" value="1"/>
</dbReference>
<dbReference type="InterPro" id="IPR002694">
    <property type="entry name" value="Znf_CHC2"/>
</dbReference>
<keyword evidence="6" id="KW-1185">Reference proteome</keyword>
<reference evidence="5" key="1">
    <citation type="submission" date="2022-01" db="EMBL/GenBank/DDBJ databases">
        <title>Genome assemble of Metamasius hemipterus Nardonella endosymbiont.</title>
        <authorList>
            <person name="Palmieri L."/>
            <person name="Pavarini R."/>
            <person name="Sharma P."/>
        </authorList>
    </citation>
    <scope>NUCLEOTIDE SEQUENCE [LARGE SCALE GENOMIC DNA]</scope>
    <source>
        <strain evidence="5">NARMHE1</strain>
    </source>
</reference>